<reference evidence="10 11" key="2">
    <citation type="journal article" date="2017" name="Nature">
        <title>The Apostasia genome and the evolution of orchids.</title>
        <authorList>
            <person name="Zhang G.Q."/>
            <person name="Liu K.W."/>
            <person name="Li Z."/>
            <person name="Lohaus R."/>
            <person name="Hsiao Y.Y."/>
            <person name="Niu S.C."/>
            <person name="Wang J.Y."/>
            <person name="Lin Y.C."/>
            <person name="Xu Q."/>
            <person name="Chen L.J."/>
            <person name="Yoshida K."/>
            <person name="Fujiwara S."/>
            <person name="Wang Z.W."/>
            <person name="Zhang Y.Q."/>
            <person name="Mitsuda N."/>
            <person name="Wang M."/>
            <person name="Liu G.H."/>
            <person name="Pecoraro L."/>
            <person name="Huang H.X."/>
            <person name="Xiao X.J."/>
            <person name="Lin M."/>
            <person name="Wu X.Y."/>
            <person name="Wu W.L."/>
            <person name="Chen Y.Y."/>
            <person name="Chang S.B."/>
            <person name="Sakamoto S."/>
            <person name="Ohme-Takagi M."/>
            <person name="Yagi M."/>
            <person name="Zeng S.J."/>
            <person name="Shen C.Y."/>
            <person name="Yeh C.M."/>
            <person name="Luo Y.B."/>
            <person name="Tsai W.C."/>
            <person name="Van de Peer Y."/>
            <person name="Liu Z.J."/>
        </authorList>
    </citation>
    <scope>NUCLEOTIDE SEQUENCE [LARGE SCALE GENOMIC DNA]</scope>
    <source>
        <tissue evidence="10">The whole plant</tissue>
    </source>
</reference>
<keyword evidence="10" id="KW-0223">Dioxygenase</keyword>
<dbReference type="FunFam" id="2.60.120.330:FF:000017">
    <property type="entry name" value="2-oxoglutarate-dependent dioxygenase DAO"/>
    <property type="match status" value="1"/>
</dbReference>
<dbReference type="GO" id="GO:0051213">
    <property type="term" value="F:dioxygenase activity"/>
    <property type="evidence" value="ECO:0007669"/>
    <property type="project" value="UniProtKB-KW"/>
</dbReference>
<dbReference type="GO" id="GO:0046872">
    <property type="term" value="F:metal ion binding"/>
    <property type="evidence" value="ECO:0007669"/>
    <property type="project" value="UniProtKB-KW"/>
</dbReference>
<dbReference type="PANTHER" id="PTHR47990">
    <property type="entry name" value="2-OXOGLUTARATE (2OG) AND FE(II)-DEPENDENT OXYGENASE SUPERFAMILY PROTEIN-RELATED"/>
    <property type="match status" value="1"/>
</dbReference>
<evidence type="ECO:0000259" key="9">
    <source>
        <dbReference type="PROSITE" id="PS51471"/>
    </source>
</evidence>
<dbReference type="STRING" id="906689.A0A2I0VS50"/>
<dbReference type="Proteomes" id="UP000233837">
    <property type="component" value="Unassembled WGS sequence"/>
</dbReference>
<dbReference type="Pfam" id="PF14226">
    <property type="entry name" value="DIOX_N"/>
    <property type="match status" value="1"/>
</dbReference>
<dbReference type="PROSITE" id="PS51471">
    <property type="entry name" value="FE2OG_OXY"/>
    <property type="match status" value="1"/>
</dbReference>
<evidence type="ECO:0000256" key="6">
    <source>
        <dbReference type="ARBA" id="ARBA00074102"/>
    </source>
</evidence>
<name>A0A2I0VS50_9ASPA</name>
<keyword evidence="11" id="KW-1185">Reference proteome</keyword>
<dbReference type="InterPro" id="IPR005123">
    <property type="entry name" value="Oxoglu/Fe-dep_dioxygenase_dom"/>
</dbReference>
<dbReference type="EMBL" id="KZ503289">
    <property type="protein sequence ID" value="PKU66234.1"/>
    <property type="molecule type" value="Genomic_DNA"/>
</dbReference>
<evidence type="ECO:0000256" key="8">
    <source>
        <dbReference type="RuleBase" id="RU003682"/>
    </source>
</evidence>
<keyword evidence="2 8" id="KW-0479">Metal-binding</keyword>
<keyword evidence="4 8" id="KW-0408">Iron</keyword>
<reference evidence="10 11" key="1">
    <citation type="journal article" date="2016" name="Sci. Rep.">
        <title>The Dendrobium catenatum Lindl. genome sequence provides insights into polysaccharide synthase, floral development and adaptive evolution.</title>
        <authorList>
            <person name="Zhang G.Q."/>
            <person name="Xu Q."/>
            <person name="Bian C."/>
            <person name="Tsai W.C."/>
            <person name="Yeh C.M."/>
            <person name="Liu K.W."/>
            <person name="Yoshida K."/>
            <person name="Zhang L.S."/>
            <person name="Chang S.B."/>
            <person name="Chen F."/>
            <person name="Shi Y."/>
            <person name="Su Y.Y."/>
            <person name="Zhang Y.Q."/>
            <person name="Chen L.J."/>
            <person name="Yin Y."/>
            <person name="Lin M."/>
            <person name="Huang H."/>
            <person name="Deng H."/>
            <person name="Wang Z.W."/>
            <person name="Zhu S.L."/>
            <person name="Zhao X."/>
            <person name="Deng C."/>
            <person name="Niu S.C."/>
            <person name="Huang J."/>
            <person name="Wang M."/>
            <person name="Liu G.H."/>
            <person name="Yang H.J."/>
            <person name="Xiao X.J."/>
            <person name="Hsiao Y.Y."/>
            <person name="Wu W.L."/>
            <person name="Chen Y.Y."/>
            <person name="Mitsuda N."/>
            <person name="Ohme-Takagi M."/>
            <person name="Luo Y.B."/>
            <person name="Van de Peer Y."/>
            <person name="Liu Z.J."/>
        </authorList>
    </citation>
    <scope>NUCLEOTIDE SEQUENCE [LARGE SCALE GENOMIC DNA]</scope>
    <source>
        <tissue evidence="10">The whole plant</tissue>
    </source>
</reference>
<comment type="cofactor">
    <cofactor evidence="1">
        <name>L-ascorbate</name>
        <dbReference type="ChEBI" id="CHEBI:38290"/>
    </cofactor>
</comment>
<proteinExistence type="inferred from homology"/>
<dbReference type="InterPro" id="IPR026992">
    <property type="entry name" value="DIOX_N"/>
</dbReference>
<evidence type="ECO:0000313" key="11">
    <source>
        <dbReference type="Proteomes" id="UP000233837"/>
    </source>
</evidence>
<evidence type="ECO:0000256" key="3">
    <source>
        <dbReference type="ARBA" id="ARBA00023002"/>
    </source>
</evidence>
<feature type="domain" description="Fe2OG dioxygenase" evidence="9">
    <location>
        <begin position="159"/>
        <end position="262"/>
    </location>
</feature>
<evidence type="ECO:0000256" key="4">
    <source>
        <dbReference type="ARBA" id="ARBA00023004"/>
    </source>
</evidence>
<organism evidence="10 11">
    <name type="scientific">Dendrobium catenatum</name>
    <dbReference type="NCBI Taxonomy" id="906689"/>
    <lineage>
        <taxon>Eukaryota</taxon>
        <taxon>Viridiplantae</taxon>
        <taxon>Streptophyta</taxon>
        <taxon>Embryophyta</taxon>
        <taxon>Tracheophyta</taxon>
        <taxon>Spermatophyta</taxon>
        <taxon>Magnoliopsida</taxon>
        <taxon>Liliopsida</taxon>
        <taxon>Asparagales</taxon>
        <taxon>Orchidaceae</taxon>
        <taxon>Epidendroideae</taxon>
        <taxon>Malaxideae</taxon>
        <taxon>Dendrobiinae</taxon>
        <taxon>Dendrobium</taxon>
    </lineage>
</organism>
<dbReference type="InterPro" id="IPR027443">
    <property type="entry name" value="IPNS-like_sf"/>
</dbReference>
<dbReference type="SUPFAM" id="SSF51197">
    <property type="entry name" value="Clavaminate synthase-like"/>
    <property type="match status" value="1"/>
</dbReference>
<evidence type="ECO:0000256" key="1">
    <source>
        <dbReference type="ARBA" id="ARBA00001961"/>
    </source>
</evidence>
<comment type="similarity">
    <text evidence="8">Belongs to the iron/ascorbate-dependent oxidoreductase family.</text>
</comment>
<dbReference type="AlphaFoldDB" id="A0A2I0VS50"/>
<comment type="function">
    <text evidence="5">2-oxoglutarate-dependent dioxygenase essential for auxin catabolism and maintenance of auxin homeostasis in reproductive organs. Catalyzes the irreversible oxidation of indole-3-acetic acid (IAA) to the biologically inactive 2-oxoindole-3-acetic acid (OxIAA).</text>
</comment>
<evidence type="ECO:0000313" key="10">
    <source>
        <dbReference type="EMBL" id="PKU66234.1"/>
    </source>
</evidence>
<dbReference type="Gene3D" id="2.60.120.330">
    <property type="entry name" value="B-lactam Antibiotic, Isopenicillin N Synthase, Chain"/>
    <property type="match status" value="1"/>
</dbReference>
<gene>
    <name evidence="10" type="primary">GA2OX1</name>
    <name evidence="10" type="ORF">MA16_Dca014084</name>
</gene>
<dbReference type="Pfam" id="PF03171">
    <property type="entry name" value="2OG-FeII_Oxy"/>
    <property type="match status" value="1"/>
</dbReference>
<dbReference type="InterPro" id="IPR050231">
    <property type="entry name" value="Iron_ascorbate_oxido_reductase"/>
</dbReference>
<evidence type="ECO:0000256" key="2">
    <source>
        <dbReference type="ARBA" id="ARBA00022723"/>
    </source>
</evidence>
<evidence type="ECO:0000256" key="7">
    <source>
        <dbReference type="ARBA" id="ARBA00076740"/>
    </source>
</evidence>
<accession>A0A2I0VS50</accession>
<protein>
    <recommendedName>
        <fullName evidence="6">2-oxoglutarate-dependent dioxygenase DAO</fullName>
    </recommendedName>
    <alternativeName>
        <fullName evidence="7">Protein DIOXYGENASE FOR AUXIN OXIDATION</fullName>
    </alternativeName>
</protein>
<dbReference type="InterPro" id="IPR044861">
    <property type="entry name" value="IPNS-like_FE2OG_OXY"/>
</dbReference>
<evidence type="ECO:0000256" key="5">
    <source>
        <dbReference type="ARBA" id="ARBA00054658"/>
    </source>
</evidence>
<keyword evidence="3 8" id="KW-0560">Oxidoreductase</keyword>
<sequence length="318" mass="35853">MQGRSCRDQFQLMTVERIIVPVIDLAKFEEEKEKLMVAVEELGCFRVINHGISEKIMADIKALVEHLLKLPTDVKQRNTDVISKSGYIEPNCLGPLYESLGIYDASSSIDIHTFCSLLDFSSHDREILSTFALKLHDLIVDLAFKVAQGLGIKDCSFQEWSCNLRMNKYNFTKETVIGTCGVIAHSDSSFITILFEDESNEGFEIMGSTGNFLAVDPVPGTFFVNIGDMGKVWSNGRLHNVQHRVLCKKPKSRITIVLFMLAPKDNKIEPQAELIDSEHPKLFESFNYMEYRKNRGSTTSIAGEVLLKWAIDEATKMA</sequence>